<protein>
    <submittedName>
        <fullName evidence="2">7-carboxy-7-deazaguanine synthase QueE</fullName>
    </submittedName>
</protein>
<evidence type="ECO:0000313" key="2">
    <source>
        <dbReference type="EMBL" id="PUD73157.1"/>
    </source>
</evidence>
<dbReference type="EMBL" id="QBQT01000485">
    <property type="protein sequence ID" value="PUD73157.1"/>
    <property type="molecule type" value="Genomic_DNA"/>
</dbReference>
<name>A0A2T6V5M7_HELPX</name>
<dbReference type="PANTHER" id="PTHR42836:SF1">
    <property type="entry name" value="7-CARBOXY-7-DEAZAGUANINE SYNTHASE"/>
    <property type="match status" value="1"/>
</dbReference>
<evidence type="ECO:0000256" key="1">
    <source>
        <dbReference type="ARBA" id="ARBA00022485"/>
    </source>
</evidence>
<keyword evidence="1" id="KW-0408">Iron</keyword>
<keyword evidence="1" id="KW-0479">Metal-binding</keyword>
<reference evidence="2 3" key="1">
    <citation type="submission" date="2018-01" db="EMBL/GenBank/DDBJ databases">
        <title>Helicobacter pylori genome-wide association study shows promise for predicting gastric cancer risk.</title>
        <authorList>
            <person name="Berthenet E."/>
            <person name="Yahara K."/>
            <person name="Thorell K."/>
            <person name="Pascoe B."/>
            <person name="Meric G."/>
            <person name="Mikhail J.M."/>
            <person name="Engstrand L."/>
            <person name="Enroth H."/>
            <person name="Burette A."/>
            <person name="Megraud F."/>
            <person name="Atherton J."/>
            <person name="Smith S."/>
            <person name="Wilkinson T.S."/>
            <person name="Hitchings M.D."/>
            <person name="Falush D."/>
            <person name="Sheppard S.K."/>
        </authorList>
    </citation>
    <scope>NUCLEOTIDE SEQUENCE [LARGE SCALE GENOMIC DNA]</scope>
    <source>
        <strain evidence="2 3">GIL237</strain>
    </source>
</reference>
<evidence type="ECO:0000313" key="3">
    <source>
        <dbReference type="Proteomes" id="UP000244700"/>
    </source>
</evidence>
<proteinExistence type="predicted"/>
<dbReference type="GO" id="GO:0051539">
    <property type="term" value="F:4 iron, 4 sulfur cluster binding"/>
    <property type="evidence" value="ECO:0007669"/>
    <property type="project" value="UniProtKB-KW"/>
</dbReference>
<dbReference type="PANTHER" id="PTHR42836">
    <property type="entry name" value="7-CARBOXY-7-DEAZAGUANINE SYNTHASE"/>
    <property type="match status" value="1"/>
</dbReference>
<comment type="caution">
    <text evidence="2">The sequence shown here is derived from an EMBL/GenBank/DDBJ whole genome shotgun (WGS) entry which is preliminary data.</text>
</comment>
<sequence length="70" mass="7890">MKLPVVESFFSLQGEGERIGKPSLFLRLGGCNLSCKGFNCKISLHDEILTGCDSLYAVHPKFKTSWDYYN</sequence>
<dbReference type="AlphaFoldDB" id="A0A2T6V5M7"/>
<keyword evidence="1" id="KW-0411">Iron-sulfur</keyword>
<dbReference type="InterPro" id="IPR013785">
    <property type="entry name" value="Aldolase_TIM"/>
</dbReference>
<gene>
    <name evidence="2" type="ORF">C2R72_07760</name>
</gene>
<accession>A0A2T6V5M7</accession>
<dbReference type="Proteomes" id="UP000244700">
    <property type="component" value="Unassembled WGS sequence"/>
</dbReference>
<feature type="non-terminal residue" evidence="2">
    <location>
        <position position="70"/>
    </location>
</feature>
<keyword evidence="1" id="KW-0004">4Fe-4S</keyword>
<dbReference type="Gene3D" id="3.20.20.70">
    <property type="entry name" value="Aldolase class I"/>
    <property type="match status" value="1"/>
</dbReference>
<organism evidence="2 3">
    <name type="scientific">Helicobacter pylori</name>
    <name type="common">Campylobacter pylori</name>
    <dbReference type="NCBI Taxonomy" id="210"/>
    <lineage>
        <taxon>Bacteria</taxon>
        <taxon>Pseudomonadati</taxon>
        <taxon>Campylobacterota</taxon>
        <taxon>Epsilonproteobacteria</taxon>
        <taxon>Campylobacterales</taxon>
        <taxon>Helicobacteraceae</taxon>
        <taxon>Helicobacter</taxon>
    </lineage>
</organism>